<evidence type="ECO:0000313" key="4">
    <source>
        <dbReference type="Proteomes" id="UP001501920"/>
    </source>
</evidence>
<dbReference type="SMART" id="SM00409">
    <property type="entry name" value="IG"/>
    <property type="match status" value="1"/>
</dbReference>
<dbReference type="InterPro" id="IPR050150">
    <property type="entry name" value="IgV_Light_Chain"/>
</dbReference>
<reference evidence="3 4" key="1">
    <citation type="submission" date="2020-10" db="EMBL/GenBank/DDBJ databases">
        <title>Pygocentrus nattereri (red-bellied piranha) genome, fPygNat1, primary haplotype.</title>
        <authorList>
            <person name="Myers G."/>
            <person name="Meyer A."/>
            <person name="Karagic N."/>
            <person name="Pippel M."/>
            <person name="Winkler S."/>
            <person name="Tracey A."/>
            <person name="Wood J."/>
            <person name="Formenti G."/>
            <person name="Howe K."/>
            <person name="Fedrigo O."/>
            <person name="Jarvis E.D."/>
        </authorList>
    </citation>
    <scope>NUCLEOTIDE SEQUENCE [LARGE SCALE GENOMIC DNA]</scope>
</reference>
<sequence length="148" mass="16726">SHQEVQTPERKPGQPITFSCVADRGIGYYMSWYQMKPGAAPKLLIYGSSNRRSGVPQRFSGTNSGYTFTMTISGVQPEDAGEYYCMGYYIVQKPPSVRRRDSALLQLQLLNHSVIVIELFIITLSSLLLLFLVVFIEHSVQFKLTHCD</sequence>
<dbReference type="InterPro" id="IPR003599">
    <property type="entry name" value="Ig_sub"/>
</dbReference>
<keyword evidence="1" id="KW-0812">Transmembrane</keyword>
<accession>A0A3B4CUQ8</accession>
<keyword evidence="1" id="KW-1133">Transmembrane helix</keyword>
<dbReference type="Ensembl" id="ENSPNAT00000024150.2">
    <property type="protein sequence ID" value="ENSPNAP00000015837.2"/>
    <property type="gene ID" value="ENSPNAG00000005632.2"/>
</dbReference>
<dbReference type="Gene3D" id="2.60.40.10">
    <property type="entry name" value="Immunoglobulins"/>
    <property type="match status" value="1"/>
</dbReference>
<feature type="transmembrane region" description="Helical" evidence="1">
    <location>
        <begin position="109"/>
        <end position="136"/>
    </location>
</feature>
<name>A0A3B4CUQ8_PYGNA</name>
<dbReference type="InterPro" id="IPR036179">
    <property type="entry name" value="Ig-like_dom_sf"/>
</dbReference>
<dbReference type="InterPro" id="IPR007110">
    <property type="entry name" value="Ig-like_dom"/>
</dbReference>
<evidence type="ECO:0000313" key="3">
    <source>
        <dbReference type="Ensembl" id="ENSPNAP00000015837.2"/>
    </source>
</evidence>
<dbReference type="InterPro" id="IPR013106">
    <property type="entry name" value="Ig_V-set"/>
</dbReference>
<dbReference type="PROSITE" id="PS50835">
    <property type="entry name" value="IG_LIKE"/>
    <property type="match status" value="1"/>
</dbReference>
<reference evidence="3" key="2">
    <citation type="submission" date="2025-08" db="UniProtKB">
        <authorList>
            <consortium name="Ensembl"/>
        </authorList>
    </citation>
    <scope>IDENTIFICATION</scope>
</reference>
<dbReference type="Pfam" id="PF07686">
    <property type="entry name" value="V-set"/>
    <property type="match status" value="1"/>
</dbReference>
<evidence type="ECO:0000259" key="2">
    <source>
        <dbReference type="PROSITE" id="PS50835"/>
    </source>
</evidence>
<organism evidence="3 4">
    <name type="scientific">Pygocentrus nattereri</name>
    <name type="common">Red-bellied piranha</name>
    <dbReference type="NCBI Taxonomy" id="42514"/>
    <lineage>
        <taxon>Eukaryota</taxon>
        <taxon>Metazoa</taxon>
        <taxon>Chordata</taxon>
        <taxon>Craniata</taxon>
        <taxon>Vertebrata</taxon>
        <taxon>Euteleostomi</taxon>
        <taxon>Actinopterygii</taxon>
        <taxon>Neopterygii</taxon>
        <taxon>Teleostei</taxon>
        <taxon>Ostariophysi</taxon>
        <taxon>Characiformes</taxon>
        <taxon>Characoidei</taxon>
        <taxon>Pygocentrus</taxon>
    </lineage>
</organism>
<dbReference type="Proteomes" id="UP001501920">
    <property type="component" value="Chromosome 27"/>
</dbReference>
<feature type="domain" description="Ig-like" evidence="2">
    <location>
        <begin position="1"/>
        <end position="85"/>
    </location>
</feature>
<dbReference type="STRING" id="42514.ENSPNAP00000015837"/>
<proteinExistence type="predicted"/>
<dbReference type="PANTHER" id="PTHR23267">
    <property type="entry name" value="IMMUNOGLOBULIN LIGHT CHAIN"/>
    <property type="match status" value="1"/>
</dbReference>
<reference evidence="3" key="3">
    <citation type="submission" date="2025-09" db="UniProtKB">
        <authorList>
            <consortium name="Ensembl"/>
        </authorList>
    </citation>
    <scope>IDENTIFICATION</scope>
</reference>
<dbReference type="AlphaFoldDB" id="A0A3B4CUQ8"/>
<dbReference type="OMA" id="THNNTYL"/>
<keyword evidence="1" id="KW-0472">Membrane</keyword>
<protein>
    <recommendedName>
        <fullName evidence="2">Ig-like domain-containing protein</fullName>
    </recommendedName>
</protein>
<dbReference type="InterPro" id="IPR013783">
    <property type="entry name" value="Ig-like_fold"/>
</dbReference>
<keyword evidence="4" id="KW-1185">Reference proteome</keyword>
<dbReference type="SUPFAM" id="SSF48726">
    <property type="entry name" value="Immunoglobulin"/>
    <property type="match status" value="1"/>
</dbReference>
<evidence type="ECO:0000256" key="1">
    <source>
        <dbReference type="SAM" id="Phobius"/>
    </source>
</evidence>
<dbReference type="SMART" id="SM00406">
    <property type="entry name" value="IGv"/>
    <property type="match status" value="1"/>
</dbReference>
<dbReference type="GeneTree" id="ENSGT01080000257344"/>